<gene>
    <name evidence="1" type="ORF">ET524_09740</name>
</gene>
<evidence type="ECO:0000313" key="2">
    <source>
        <dbReference type="Proteomes" id="UP000293345"/>
    </source>
</evidence>
<comment type="caution">
    <text evidence="1">The sequence shown here is derived from an EMBL/GenBank/DDBJ whole genome shotgun (WGS) entry which is preliminary data.</text>
</comment>
<dbReference type="EMBL" id="SDPW01000001">
    <property type="protein sequence ID" value="RXZ54732.1"/>
    <property type="molecule type" value="Genomic_DNA"/>
</dbReference>
<name>A0A4Q2K5N4_9ACTN</name>
<dbReference type="OrthoDB" id="1957719at2"/>
<evidence type="ECO:0000313" key="1">
    <source>
        <dbReference type="EMBL" id="RXZ54732.1"/>
    </source>
</evidence>
<proteinExistence type="predicted"/>
<dbReference type="Proteomes" id="UP000293345">
    <property type="component" value="Unassembled WGS sequence"/>
</dbReference>
<reference evidence="1 2" key="1">
    <citation type="submission" date="2019-01" db="EMBL/GenBank/DDBJ databases">
        <title>Senegalimassilia sp. nov. KGMB04484 isolated human feces.</title>
        <authorList>
            <person name="Han K.-I."/>
            <person name="Kim J.-S."/>
            <person name="Lee K.C."/>
            <person name="Suh M.K."/>
            <person name="Eom M.K."/>
            <person name="Lee J.H."/>
            <person name="Park S.-H."/>
            <person name="Kang S.W."/>
            <person name="Park J.-E."/>
            <person name="Oh B.S."/>
            <person name="Yu S.Y."/>
            <person name="Choi S.-H."/>
            <person name="Lee D.H."/>
            <person name="Yoon H."/>
            <person name="Kim B.-Y."/>
            <person name="Lee J.H."/>
            <person name="Lee J.-S."/>
        </authorList>
    </citation>
    <scope>NUCLEOTIDE SEQUENCE [LARGE SCALE GENOMIC DNA]</scope>
    <source>
        <strain evidence="1 2">KGMB04484</strain>
    </source>
</reference>
<organism evidence="1 2">
    <name type="scientific">Senegalimassilia faecalis</name>
    <dbReference type="NCBI Taxonomy" id="2509433"/>
    <lineage>
        <taxon>Bacteria</taxon>
        <taxon>Bacillati</taxon>
        <taxon>Actinomycetota</taxon>
        <taxon>Coriobacteriia</taxon>
        <taxon>Coriobacteriales</taxon>
        <taxon>Coriobacteriaceae</taxon>
        <taxon>Senegalimassilia</taxon>
    </lineage>
</organism>
<dbReference type="RefSeq" id="WP_129425397.1">
    <property type="nucleotide sequence ID" value="NZ_SDPW01000001.1"/>
</dbReference>
<dbReference type="AlphaFoldDB" id="A0A4Q2K5N4"/>
<keyword evidence="2" id="KW-1185">Reference proteome</keyword>
<sequence length="155" mass="18067">MYEKITEYRFCGSHAKRANQLKELGFFSRLVDILAVAPIVGFENARTSERNREDDVEAKVFLAQLNDVNDKLELCYKTIMLLDCEHEPDEESRFRKAFQTTPDQRADEDLERFESYVRGGVDFLFEKLVGSGNTQMDRLIELQDYLEGFASRYSN</sequence>
<protein>
    <submittedName>
        <fullName evidence="1">Uncharacterized protein</fullName>
    </submittedName>
</protein>
<accession>A0A4Q2K5N4</accession>